<feature type="region of interest" description="Disordered" evidence="5">
    <location>
        <begin position="1"/>
        <end position="20"/>
    </location>
</feature>
<keyword evidence="7" id="KW-0830">Ubiquinone</keyword>
<dbReference type="GO" id="GO:0051539">
    <property type="term" value="F:4 iron, 4 sulfur cluster binding"/>
    <property type="evidence" value="ECO:0007669"/>
    <property type="project" value="UniProtKB-KW"/>
</dbReference>
<dbReference type="EMBL" id="RCDA01000001">
    <property type="protein sequence ID" value="RLK50249.1"/>
    <property type="molecule type" value="Genomic_DNA"/>
</dbReference>
<protein>
    <submittedName>
        <fullName evidence="7">Formate hydrogenlyase subunit 6/NADH:ubiquinone oxidoreductase subunit I</fullName>
    </submittedName>
</protein>
<dbReference type="OrthoDB" id="6117400at2"/>
<comment type="caution">
    <text evidence="7">The sequence shown here is derived from an EMBL/GenBank/DDBJ whole genome shotgun (WGS) entry which is preliminary data.</text>
</comment>
<keyword evidence="1" id="KW-0004">4Fe-4S</keyword>
<dbReference type="InterPro" id="IPR050572">
    <property type="entry name" value="Fe-S_Ferredoxin"/>
</dbReference>
<dbReference type="PROSITE" id="PS00198">
    <property type="entry name" value="4FE4S_FER_1"/>
    <property type="match status" value="1"/>
</dbReference>
<dbReference type="GO" id="GO:0046872">
    <property type="term" value="F:metal ion binding"/>
    <property type="evidence" value="ECO:0007669"/>
    <property type="project" value="UniProtKB-KW"/>
</dbReference>
<dbReference type="PROSITE" id="PS51379">
    <property type="entry name" value="4FE4S_FER_2"/>
    <property type="match status" value="3"/>
</dbReference>
<name>A0A498C5G7_9GAMM</name>
<dbReference type="PANTHER" id="PTHR43687">
    <property type="entry name" value="ADENYLYLSULFATE REDUCTASE, BETA SUBUNIT"/>
    <property type="match status" value="1"/>
</dbReference>
<evidence type="ECO:0000256" key="1">
    <source>
        <dbReference type="ARBA" id="ARBA00022485"/>
    </source>
</evidence>
<accession>A0A498C5G7</accession>
<evidence type="ECO:0000313" key="8">
    <source>
        <dbReference type="Proteomes" id="UP000275461"/>
    </source>
</evidence>
<proteinExistence type="predicted"/>
<keyword evidence="3" id="KW-0408">Iron</keyword>
<evidence type="ECO:0000256" key="3">
    <source>
        <dbReference type="ARBA" id="ARBA00023004"/>
    </source>
</evidence>
<keyword evidence="4" id="KW-0411">Iron-sulfur</keyword>
<dbReference type="PANTHER" id="PTHR43687:SF4">
    <property type="entry name" value="BLR5484 PROTEIN"/>
    <property type="match status" value="1"/>
</dbReference>
<feature type="domain" description="4Fe-4S ferredoxin-type" evidence="6">
    <location>
        <begin position="423"/>
        <end position="452"/>
    </location>
</feature>
<dbReference type="Proteomes" id="UP000275461">
    <property type="component" value="Unassembled WGS sequence"/>
</dbReference>
<keyword evidence="7" id="KW-0456">Lyase</keyword>
<dbReference type="AlphaFoldDB" id="A0A498C5G7"/>
<sequence length="562" mass="60869">MTTAEANWLEDLSAETPDGRARGSALQAFLSTEQSPTSLVSYQSRGEVLVIGPGDQALPFVEELDDGVPATVLVTDGQPAGGKPRGARMVCGKVSQLAGYLGHYAAAISGAGDKQLDVAELAGLPRPHFDLVVDFSEQPLLGFQTPPFGYYPVARGAHWRTRALEELPDMGGEFEKPKFFNYDPDICAHGNSGLSGCTRCLDGCTTGAIQSLGDQVEVDPYLCQGVGVCVSSCPTGAMTYAYPSLRDLLRGVRRMLQQYREQGGGKPVLLFHDREAGSALLKDALPGLPEHVLPVAVEEVGSLGADAWLATLAYGAAQVCLLGHQDTPPRVVKAMREELGHARAILGGMGYPRQAVEWLQPAGPEALLVALRAPLNSPQIRPAGFETFDEKRSTLRLALEHLLAEAPDTPPPAVALREGAPFGQVLVDAEACTLCMACPQVCPTRALLDNPEAPQLRFVEDQCVQCGLCEQACPEDAITLEPRYLYAESERRQPRILNEEEPFCCESCGTPFGTRSVIERMLENLEGHRMFQDEAQRRRLRMCGDCRVKDMFKAEYQAGGEQ</sequence>
<feature type="domain" description="4Fe-4S ferredoxin-type" evidence="6">
    <location>
        <begin position="454"/>
        <end position="483"/>
    </location>
</feature>
<evidence type="ECO:0000256" key="4">
    <source>
        <dbReference type="ARBA" id="ARBA00023014"/>
    </source>
</evidence>
<dbReference type="InterPro" id="IPR017900">
    <property type="entry name" value="4Fe4S_Fe_S_CS"/>
</dbReference>
<keyword evidence="8" id="KW-1185">Reference proteome</keyword>
<gene>
    <name evidence="7" type="ORF">DFR31_0139</name>
</gene>
<dbReference type="InterPro" id="IPR017896">
    <property type="entry name" value="4Fe4S_Fe-S-bd"/>
</dbReference>
<dbReference type="Gene3D" id="3.30.70.20">
    <property type="match status" value="2"/>
</dbReference>
<feature type="domain" description="4Fe-4S ferredoxin-type" evidence="6">
    <location>
        <begin position="214"/>
        <end position="243"/>
    </location>
</feature>
<dbReference type="SUPFAM" id="SSF54862">
    <property type="entry name" value="4Fe-4S ferredoxins"/>
    <property type="match status" value="1"/>
</dbReference>
<dbReference type="RefSeq" id="WP_121440752.1">
    <property type="nucleotide sequence ID" value="NZ_RCDA01000001.1"/>
</dbReference>
<evidence type="ECO:0000313" key="7">
    <source>
        <dbReference type="EMBL" id="RLK50249.1"/>
    </source>
</evidence>
<reference evidence="7 8" key="1">
    <citation type="submission" date="2018-10" db="EMBL/GenBank/DDBJ databases">
        <title>Genomic Encyclopedia of Type Strains, Phase IV (KMG-IV): sequencing the most valuable type-strain genomes for metagenomic binning, comparative biology and taxonomic classification.</title>
        <authorList>
            <person name="Goeker M."/>
        </authorList>
    </citation>
    <scope>NUCLEOTIDE SEQUENCE [LARGE SCALE GENOMIC DNA]</scope>
    <source>
        <strain evidence="7 8">DSM 12769</strain>
    </source>
</reference>
<evidence type="ECO:0000256" key="5">
    <source>
        <dbReference type="SAM" id="MobiDB-lite"/>
    </source>
</evidence>
<evidence type="ECO:0000256" key="2">
    <source>
        <dbReference type="ARBA" id="ARBA00022723"/>
    </source>
</evidence>
<dbReference type="GO" id="GO:0016829">
    <property type="term" value="F:lyase activity"/>
    <property type="evidence" value="ECO:0007669"/>
    <property type="project" value="UniProtKB-KW"/>
</dbReference>
<evidence type="ECO:0000259" key="6">
    <source>
        <dbReference type="PROSITE" id="PS51379"/>
    </source>
</evidence>
<organism evidence="7 8">
    <name type="scientific">Alkalispirillum mobile</name>
    <dbReference type="NCBI Taxonomy" id="85925"/>
    <lineage>
        <taxon>Bacteria</taxon>
        <taxon>Pseudomonadati</taxon>
        <taxon>Pseudomonadota</taxon>
        <taxon>Gammaproteobacteria</taxon>
        <taxon>Chromatiales</taxon>
        <taxon>Ectothiorhodospiraceae</taxon>
        <taxon>Alkalispirillum</taxon>
    </lineage>
</organism>
<dbReference type="Pfam" id="PF00037">
    <property type="entry name" value="Fer4"/>
    <property type="match status" value="1"/>
</dbReference>
<keyword evidence="2" id="KW-0479">Metal-binding</keyword>